<dbReference type="EMBL" id="JANUGV010000003">
    <property type="protein sequence ID" value="MCS0609072.1"/>
    <property type="molecule type" value="Genomic_DNA"/>
</dbReference>
<organism evidence="2 3">
    <name type="scientific">Massilia solisilvae</name>
    <dbReference type="NCBI Taxonomy" id="1811225"/>
    <lineage>
        <taxon>Bacteria</taxon>
        <taxon>Pseudomonadati</taxon>
        <taxon>Pseudomonadota</taxon>
        <taxon>Betaproteobacteria</taxon>
        <taxon>Burkholderiales</taxon>
        <taxon>Oxalobacteraceae</taxon>
        <taxon>Telluria group</taxon>
        <taxon>Massilia</taxon>
    </lineage>
</organism>
<feature type="compositionally biased region" description="Low complexity" evidence="1">
    <location>
        <begin position="68"/>
        <end position="83"/>
    </location>
</feature>
<evidence type="ECO:0000313" key="3">
    <source>
        <dbReference type="Proteomes" id="UP001205861"/>
    </source>
</evidence>
<feature type="compositionally biased region" description="Basic and acidic residues" evidence="1">
    <location>
        <begin position="84"/>
        <end position="93"/>
    </location>
</feature>
<dbReference type="Proteomes" id="UP001205861">
    <property type="component" value="Unassembled WGS sequence"/>
</dbReference>
<evidence type="ECO:0000313" key="2">
    <source>
        <dbReference type="EMBL" id="MCS0609072.1"/>
    </source>
</evidence>
<dbReference type="RefSeq" id="WP_258856746.1">
    <property type="nucleotide sequence ID" value="NZ_JANUGV010000003.1"/>
</dbReference>
<evidence type="ECO:0000256" key="1">
    <source>
        <dbReference type="SAM" id="MobiDB-lite"/>
    </source>
</evidence>
<name>A0ABT2BKN5_9BURK</name>
<reference evidence="2 3" key="1">
    <citation type="submission" date="2022-08" db="EMBL/GenBank/DDBJ databases">
        <title>Reclassification of Massilia species as members of the genera Telluria, Duganella, Pseudoduganella, Mokoshia gen. nov. and Zemynaea gen. nov. using orthogonal and non-orthogonal genome-based approaches.</title>
        <authorList>
            <person name="Bowman J.P."/>
        </authorList>
    </citation>
    <scope>NUCLEOTIDE SEQUENCE [LARGE SCALE GENOMIC DNA]</scope>
    <source>
        <strain evidence="2 3">JCM 31607</strain>
    </source>
</reference>
<keyword evidence="3" id="KW-1185">Reference proteome</keyword>
<gene>
    <name evidence="2" type="ORF">NX773_12950</name>
</gene>
<comment type="caution">
    <text evidence="2">The sequence shown here is derived from an EMBL/GenBank/DDBJ whole genome shotgun (WGS) entry which is preliminary data.</text>
</comment>
<feature type="region of interest" description="Disordered" evidence="1">
    <location>
        <begin position="1"/>
        <end position="152"/>
    </location>
</feature>
<accession>A0ABT2BKN5</accession>
<sequence length="152" mass="16016">MSSKQKGQGPSKAGAKEKIVPVAEGSLQSRSPGAGPGKLEDRDAGLLHGSRQSANLQSQGGQYGGAGSQQAGWSARQQAQRMQARAEEQRRGESQQSGYGGQEQYQHAGAQESRQAEPQTGASSAHNRKPGLNEPASDFTSKPHAPDKPSRR</sequence>
<protein>
    <submittedName>
        <fullName evidence="2">Uncharacterized protein</fullName>
    </submittedName>
</protein>
<proteinExistence type="predicted"/>
<feature type="compositionally biased region" description="Low complexity" evidence="1">
    <location>
        <begin position="94"/>
        <end position="106"/>
    </location>
</feature>
<feature type="compositionally biased region" description="Polar residues" evidence="1">
    <location>
        <begin position="112"/>
        <end position="125"/>
    </location>
</feature>